<organism evidence="3 4">
    <name type="scientific">Streptococcus thermophilus</name>
    <dbReference type="NCBI Taxonomy" id="1308"/>
    <lineage>
        <taxon>Bacteria</taxon>
        <taxon>Bacillati</taxon>
        <taxon>Bacillota</taxon>
        <taxon>Bacilli</taxon>
        <taxon>Lactobacillales</taxon>
        <taxon>Streptococcaceae</taxon>
        <taxon>Streptococcus</taxon>
    </lineage>
</organism>
<evidence type="ECO:0000313" key="4">
    <source>
        <dbReference type="Proteomes" id="UP000509833"/>
    </source>
</evidence>
<keyword evidence="1" id="KW-1133">Transmembrane helix</keyword>
<accession>A0A8D6U2U1</accession>
<evidence type="ECO:0000256" key="1">
    <source>
        <dbReference type="SAM" id="Phobius"/>
    </source>
</evidence>
<keyword evidence="1" id="KW-0472">Membrane</keyword>
<proteinExistence type="predicted"/>
<dbReference type="Pfam" id="PF20990">
    <property type="entry name" value="DUF2207_C"/>
    <property type="match status" value="1"/>
</dbReference>
<sequence>MNQEIALLGLPNLYRDFTFKENMFTTLGNVVFALLFIIPTLATIILFAGFGSGLGVIYLVVSLLLALVWHSNRKSIGKRQKRTLAPSHTEEYRHWQYFESMLRSITSFRQSELESVILWNRILVYATLYGQAKKVSDVLK</sequence>
<reference evidence="3 4" key="1">
    <citation type="submission" date="2020-06" db="EMBL/GenBank/DDBJ databases">
        <authorList>
            <person name="Chuat V."/>
        </authorList>
    </citation>
    <scope>NUCLEOTIDE SEQUENCE [LARGE SCALE GENOMIC DNA]</scope>
    <source>
        <strain evidence="3">STH_CIRM_336</strain>
    </source>
</reference>
<protein>
    <recommendedName>
        <fullName evidence="2">Predicted membrane protein YciQ-like C-terminal domain-containing protein</fullName>
    </recommendedName>
</protein>
<name>A0A8D6U2U1_STRTR</name>
<dbReference type="AlphaFoldDB" id="A0A8D6U2U1"/>
<feature type="transmembrane region" description="Helical" evidence="1">
    <location>
        <begin position="30"/>
        <end position="50"/>
    </location>
</feature>
<dbReference type="EMBL" id="LR822017">
    <property type="protein sequence ID" value="CAD0137707.1"/>
    <property type="molecule type" value="Genomic_DNA"/>
</dbReference>
<dbReference type="Proteomes" id="UP000509833">
    <property type="component" value="Chromosome"/>
</dbReference>
<evidence type="ECO:0000259" key="2">
    <source>
        <dbReference type="Pfam" id="PF20990"/>
    </source>
</evidence>
<dbReference type="InterPro" id="IPR048389">
    <property type="entry name" value="YciQ-like_C"/>
</dbReference>
<gene>
    <name evidence="3" type="ORF">STHERMO_1099</name>
</gene>
<feature type="domain" description="Predicted membrane protein YciQ-like C-terminal" evidence="2">
    <location>
        <begin position="25"/>
        <end position="138"/>
    </location>
</feature>
<evidence type="ECO:0000313" key="3">
    <source>
        <dbReference type="EMBL" id="CAD0137707.1"/>
    </source>
</evidence>
<keyword evidence="1" id="KW-0812">Transmembrane</keyword>
<feature type="transmembrane region" description="Helical" evidence="1">
    <location>
        <begin position="56"/>
        <end position="72"/>
    </location>
</feature>